<evidence type="ECO:0000313" key="4">
    <source>
        <dbReference type="Proteomes" id="UP001596180"/>
    </source>
</evidence>
<evidence type="ECO:0000313" key="3">
    <source>
        <dbReference type="EMBL" id="MFC5855280.1"/>
    </source>
</evidence>
<evidence type="ECO:0000256" key="2">
    <source>
        <dbReference type="SAM" id="Phobius"/>
    </source>
</evidence>
<proteinExistence type="predicted"/>
<dbReference type="EMBL" id="JBHSOA010000061">
    <property type="protein sequence ID" value="MFC5855280.1"/>
    <property type="molecule type" value="Genomic_DNA"/>
</dbReference>
<reference evidence="4" key="1">
    <citation type="journal article" date="2019" name="Int. J. Syst. Evol. Microbiol.">
        <title>The Global Catalogue of Microorganisms (GCM) 10K type strain sequencing project: providing services to taxonomists for standard genome sequencing and annotation.</title>
        <authorList>
            <consortium name="The Broad Institute Genomics Platform"/>
            <consortium name="The Broad Institute Genome Sequencing Center for Infectious Disease"/>
            <person name="Wu L."/>
            <person name="Ma J."/>
        </authorList>
    </citation>
    <scope>NUCLEOTIDE SEQUENCE [LARGE SCALE GENOMIC DNA]</scope>
    <source>
        <strain evidence="4">JCM 10411</strain>
    </source>
</reference>
<comment type="caution">
    <text evidence="3">The sequence shown here is derived from an EMBL/GenBank/DDBJ whole genome shotgun (WGS) entry which is preliminary data.</text>
</comment>
<accession>A0ABW1E4F1</accession>
<dbReference type="RefSeq" id="WP_381367951.1">
    <property type="nucleotide sequence ID" value="NZ_JBHSOA010000061.1"/>
</dbReference>
<dbReference type="Gene3D" id="2.80.10.50">
    <property type="match status" value="1"/>
</dbReference>
<dbReference type="CDD" id="cd00161">
    <property type="entry name" value="beta-trefoil_Ricin-like"/>
    <property type="match status" value="1"/>
</dbReference>
<gene>
    <name evidence="3" type="ORF">ACFPZI_26910</name>
</gene>
<organism evidence="3 4">
    <name type="scientific">Streptomyces chlorus</name>
    <dbReference type="NCBI Taxonomy" id="887452"/>
    <lineage>
        <taxon>Bacteria</taxon>
        <taxon>Bacillati</taxon>
        <taxon>Actinomycetota</taxon>
        <taxon>Actinomycetes</taxon>
        <taxon>Kitasatosporales</taxon>
        <taxon>Streptomycetaceae</taxon>
        <taxon>Streptomyces</taxon>
    </lineage>
</organism>
<sequence>MRRLKEHSGLTFRRLEQRAAEHGDVLARSTVADILRRDTLPRAEVAAALVRACGAGQDVAAWLEARERIASQPAPAAESGSESLVRLGSQSASVSGRHGREVSGAATADGRNGHPPTGGGSRFRTARLAAVASLGTVALLVVGALVLLPQDGGTPAADDKGKEPSETFTNPVATPVLSGPAPGPTRIRPARAPELCLTEGEVRRRDEAKVVAVQRPCDQAVPPRTDLLREDDGLYRIQWDHPRNDKGCLTVLRDGTFKSMLEPWNDCAADSQRFGIERAEGTDGWRLRPETGDGMCVGIHGDADEKGAAAVVEACADPTTAGNGDSDPQVFLIGRE</sequence>
<feature type="region of interest" description="Disordered" evidence="1">
    <location>
        <begin position="154"/>
        <end position="188"/>
    </location>
</feature>
<feature type="region of interest" description="Disordered" evidence="1">
    <location>
        <begin position="73"/>
        <end position="121"/>
    </location>
</feature>
<protein>
    <submittedName>
        <fullName evidence="3">Helix-turn-helix domain-containing protein</fullName>
    </submittedName>
</protein>
<keyword evidence="2" id="KW-0472">Membrane</keyword>
<keyword evidence="2" id="KW-1133">Transmembrane helix</keyword>
<keyword evidence="4" id="KW-1185">Reference proteome</keyword>
<name>A0ABW1E4F1_9ACTN</name>
<feature type="transmembrane region" description="Helical" evidence="2">
    <location>
        <begin position="128"/>
        <end position="148"/>
    </location>
</feature>
<dbReference type="Proteomes" id="UP001596180">
    <property type="component" value="Unassembled WGS sequence"/>
</dbReference>
<keyword evidence="2" id="KW-0812">Transmembrane</keyword>
<evidence type="ECO:0000256" key="1">
    <source>
        <dbReference type="SAM" id="MobiDB-lite"/>
    </source>
</evidence>